<dbReference type="Pfam" id="PF08031">
    <property type="entry name" value="BBE"/>
    <property type="match status" value="1"/>
</dbReference>
<accession>A0A9P5NI61</accession>
<dbReference type="Gene3D" id="3.30.465.10">
    <property type="match status" value="2"/>
</dbReference>
<proteinExistence type="inferred from homology"/>
<dbReference type="InterPro" id="IPR036318">
    <property type="entry name" value="FAD-bd_PCMH-like_sf"/>
</dbReference>
<evidence type="ECO:0000256" key="1">
    <source>
        <dbReference type="ARBA" id="ARBA00005466"/>
    </source>
</evidence>
<dbReference type="GO" id="GO:0071949">
    <property type="term" value="F:FAD binding"/>
    <property type="evidence" value="ECO:0007669"/>
    <property type="project" value="InterPro"/>
</dbReference>
<dbReference type="EMBL" id="JADNYJ010000095">
    <property type="protein sequence ID" value="KAF8886615.1"/>
    <property type="molecule type" value="Genomic_DNA"/>
</dbReference>
<dbReference type="AlphaFoldDB" id="A0A9P5NI61"/>
<evidence type="ECO:0000313" key="6">
    <source>
        <dbReference type="Proteomes" id="UP000724874"/>
    </source>
</evidence>
<evidence type="ECO:0000259" key="4">
    <source>
        <dbReference type="PROSITE" id="PS51387"/>
    </source>
</evidence>
<comment type="similarity">
    <text evidence="1">Belongs to the oxygen-dependent FAD-linked oxidoreductase family.</text>
</comment>
<feature type="chain" id="PRO_5040503679" evidence="3">
    <location>
        <begin position="18"/>
        <end position="567"/>
    </location>
</feature>
<dbReference type="InterPro" id="IPR012951">
    <property type="entry name" value="BBE"/>
</dbReference>
<dbReference type="SUPFAM" id="SSF56176">
    <property type="entry name" value="FAD-binding/transporter-associated domain-like"/>
    <property type="match status" value="1"/>
</dbReference>
<dbReference type="OrthoDB" id="9983560at2759"/>
<evidence type="ECO:0000256" key="2">
    <source>
        <dbReference type="ARBA" id="ARBA00023002"/>
    </source>
</evidence>
<reference evidence="5" key="1">
    <citation type="submission" date="2020-11" db="EMBL/GenBank/DDBJ databases">
        <authorList>
            <consortium name="DOE Joint Genome Institute"/>
            <person name="Ahrendt S."/>
            <person name="Riley R."/>
            <person name="Andreopoulos W."/>
            <person name="LaButti K."/>
            <person name="Pangilinan J."/>
            <person name="Ruiz-duenas F.J."/>
            <person name="Barrasa J.M."/>
            <person name="Sanchez-Garcia M."/>
            <person name="Camarero S."/>
            <person name="Miyauchi S."/>
            <person name="Serrano A."/>
            <person name="Linde D."/>
            <person name="Babiker R."/>
            <person name="Drula E."/>
            <person name="Ayuso-Fernandez I."/>
            <person name="Pacheco R."/>
            <person name="Padilla G."/>
            <person name="Ferreira P."/>
            <person name="Barriuso J."/>
            <person name="Kellner H."/>
            <person name="Castanera R."/>
            <person name="Alfaro M."/>
            <person name="Ramirez L."/>
            <person name="Pisabarro A.G."/>
            <person name="Kuo A."/>
            <person name="Tritt A."/>
            <person name="Lipzen A."/>
            <person name="He G."/>
            <person name="Yan M."/>
            <person name="Ng V."/>
            <person name="Cullen D."/>
            <person name="Martin F."/>
            <person name="Rosso M.-N."/>
            <person name="Henrissat B."/>
            <person name="Hibbett D."/>
            <person name="Martinez A.T."/>
            <person name="Grigoriev I.V."/>
        </authorList>
    </citation>
    <scope>NUCLEOTIDE SEQUENCE</scope>
    <source>
        <strain evidence="5">AH 44721</strain>
    </source>
</reference>
<feature type="signal peptide" evidence="3">
    <location>
        <begin position="1"/>
        <end position="17"/>
    </location>
</feature>
<dbReference type="PANTHER" id="PTHR13878">
    <property type="entry name" value="GULONOLACTONE OXIDASE"/>
    <property type="match status" value="1"/>
</dbReference>
<dbReference type="GO" id="GO:0016491">
    <property type="term" value="F:oxidoreductase activity"/>
    <property type="evidence" value="ECO:0007669"/>
    <property type="project" value="UniProtKB-KW"/>
</dbReference>
<dbReference type="InterPro" id="IPR050432">
    <property type="entry name" value="FAD-linked_Oxidoreductases_BP"/>
</dbReference>
<evidence type="ECO:0000256" key="3">
    <source>
        <dbReference type="SAM" id="SignalP"/>
    </source>
</evidence>
<protein>
    <submittedName>
        <fullName evidence="5">FAD-binding domain-containing protein</fullName>
    </submittedName>
</protein>
<dbReference type="InterPro" id="IPR016169">
    <property type="entry name" value="FAD-bd_PCMH_sub2"/>
</dbReference>
<keyword evidence="6" id="KW-1185">Reference proteome</keyword>
<dbReference type="Pfam" id="PF01565">
    <property type="entry name" value="FAD_binding_4"/>
    <property type="match status" value="1"/>
</dbReference>
<organism evidence="5 6">
    <name type="scientific">Gymnopilus junonius</name>
    <name type="common">Spectacular rustgill mushroom</name>
    <name type="synonym">Gymnopilus spectabilis subsp. junonius</name>
    <dbReference type="NCBI Taxonomy" id="109634"/>
    <lineage>
        <taxon>Eukaryota</taxon>
        <taxon>Fungi</taxon>
        <taxon>Dikarya</taxon>
        <taxon>Basidiomycota</taxon>
        <taxon>Agaricomycotina</taxon>
        <taxon>Agaricomycetes</taxon>
        <taxon>Agaricomycetidae</taxon>
        <taxon>Agaricales</taxon>
        <taxon>Agaricineae</taxon>
        <taxon>Hymenogastraceae</taxon>
        <taxon>Gymnopilus</taxon>
    </lineage>
</organism>
<dbReference type="InterPro" id="IPR006094">
    <property type="entry name" value="Oxid_FAD_bind_N"/>
</dbReference>
<keyword evidence="2" id="KW-0560">Oxidoreductase</keyword>
<dbReference type="PROSITE" id="PS51387">
    <property type="entry name" value="FAD_PCMH"/>
    <property type="match status" value="1"/>
</dbReference>
<dbReference type="Proteomes" id="UP000724874">
    <property type="component" value="Unassembled WGS sequence"/>
</dbReference>
<keyword evidence="3" id="KW-0732">Signal</keyword>
<gene>
    <name evidence="5" type="ORF">CPB84DRAFT_1850077</name>
</gene>
<dbReference type="PANTHER" id="PTHR13878:SF91">
    <property type="entry name" value="FAD BINDING DOMAIN PROTEIN (AFU_ORTHOLOGUE AFUA_6G12070)-RELATED"/>
    <property type="match status" value="1"/>
</dbReference>
<dbReference type="InterPro" id="IPR016166">
    <property type="entry name" value="FAD-bd_PCMH"/>
</dbReference>
<sequence length="567" mass="61340">MFFLGLLLGATALPALAQTAQDLQNLNSTVGGRLYVGIPWAEPCFSSFNGNPVTPDPVQCAFVQQNFFNNHLNRSQFFSGYDATNFETCMATGDQCELDWSNPQNPAAFAPPADCKQGSIPNYYIDVRNASDVIAALKFVNSTGVTLVIKNTGHDFKGRSSAPGALALWMHNMKSLVHVPNFVPDSCSNIAPQSAVTYGAGSQFAEIYQFAYDNNLTLIGGSDQSVGAAGGWHQGGGHSPLSPTLGLGADRALEYKIVTTDGVLRTANACQNSDLFWALRGGGGGTFGIVLSVTVQASEPKSYRVANINWPVSPDNLRQVLAVYLDNATTFATQGWGGYFTPSEGNLIVINSQLSTAQAQQSMQALLSLTQSLGGVSTITEVPTFFDWFNEWVEGKAGVQDSIGLPIVMGSRIIPQANHATAAGRAQVLEALLNAFNSTSFAQMCLTAPYAANQSDADTSTNPIWRTALYHVILVNDYEYNATLAERQAAYTASSTAANFLRNITVNGGAYVNEADVHEPNFEYSFWNSKYERLLEIKNKYDPSHILDCWHCIGWKGASFPQYKCYI</sequence>
<comment type="caution">
    <text evidence="5">The sequence shown here is derived from an EMBL/GenBank/DDBJ whole genome shotgun (WGS) entry which is preliminary data.</text>
</comment>
<feature type="domain" description="FAD-binding PCMH-type" evidence="4">
    <location>
        <begin position="117"/>
        <end position="300"/>
    </location>
</feature>
<name>A0A9P5NI61_GYMJU</name>
<evidence type="ECO:0000313" key="5">
    <source>
        <dbReference type="EMBL" id="KAF8886615.1"/>
    </source>
</evidence>